<accession>A0ABT1SZ63</accession>
<dbReference type="EMBL" id="JANHOH010000001">
    <property type="protein sequence ID" value="MCQ6957634.1"/>
    <property type="molecule type" value="Genomic_DNA"/>
</dbReference>
<dbReference type="Gene3D" id="3.90.70.10">
    <property type="entry name" value="Cysteine proteinases"/>
    <property type="match status" value="1"/>
</dbReference>
<feature type="domain" description="Peptidase C39" evidence="2">
    <location>
        <begin position="14"/>
        <end position="141"/>
    </location>
</feature>
<comment type="caution">
    <text evidence="3">The sequence shown here is derived from an EMBL/GenBank/DDBJ whole genome shotgun (WGS) entry which is preliminary data.</text>
</comment>
<keyword evidence="1" id="KW-0812">Transmembrane</keyword>
<protein>
    <submittedName>
        <fullName evidence="3">Cysteine peptidase family C39 domain-containing protein</fullName>
    </submittedName>
</protein>
<dbReference type="Proteomes" id="UP001204376">
    <property type="component" value="Unassembled WGS sequence"/>
</dbReference>
<proteinExistence type="predicted"/>
<organism evidence="3 4">
    <name type="scientific">Mucilaginibacter aquariorum</name>
    <dbReference type="NCBI Taxonomy" id="2967225"/>
    <lineage>
        <taxon>Bacteria</taxon>
        <taxon>Pseudomonadati</taxon>
        <taxon>Bacteroidota</taxon>
        <taxon>Sphingobacteriia</taxon>
        <taxon>Sphingobacteriales</taxon>
        <taxon>Sphingobacteriaceae</taxon>
        <taxon>Mucilaginibacter</taxon>
    </lineage>
</organism>
<evidence type="ECO:0000259" key="2">
    <source>
        <dbReference type="PROSITE" id="PS50990"/>
    </source>
</evidence>
<feature type="transmembrane region" description="Helical" evidence="1">
    <location>
        <begin position="310"/>
        <end position="328"/>
    </location>
</feature>
<keyword evidence="1" id="KW-0472">Membrane</keyword>
<dbReference type="Pfam" id="PF03412">
    <property type="entry name" value="Peptidase_C39"/>
    <property type="match status" value="1"/>
</dbReference>
<dbReference type="InterPro" id="IPR005074">
    <property type="entry name" value="Peptidase_C39"/>
</dbReference>
<dbReference type="PROSITE" id="PS50990">
    <property type="entry name" value="PEPTIDASE_C39"/>
    <property type="match status" value="1"/>
</dbReference>
<evidence type="ECO:0000313" key="3">
    <source>
        <dbReference type="EMBL" id="MCQ6957634.1"/>
    </source>
</evidence>
<dbReference type="RefSeq" id="WP_256537833.1">
    <property type="nucleotide sequence ID" value="NZ_JANHOH010000001.1"/>
</dbReference>
<gene>
    <name evidence="3" type="ORF">NPE20_06690</name>
</gene>
<name>A0ABT1SZ63_9SPHI</name>
<sequence>MKNIYTYQNSFVRQTNQNNCGIACICMILRFAGQTENSRELEQKMDHYVADSSLLDLKNIIAEYNRKARCVQIDIDTLRNLESPVILYTLGMNGRNHFLTLFEIRNSSDGNLYIIGDPGQAIRVMAEVDFLKIWPSRTGLFIEDLQMANAGNIFQSWRKAFDWQLIPKPLFYCVPIVHLLVLVFTIGLSALLQSLLTSGVKTTDHMVMVLAIMLLMILIYCKGLLNYVRQLLLVSINKIINTHLTLQLAHKMLTPDKPKQEPEFVMKKNFVDITKFQLSIHGLIAVILSDGLILLVFFGGLMYLDPYAEFVTIFYSVLLVTSGIRGAANKLLYRMYLNGLHQASEDMLIHQSSMGNNPDNYSRFQAYNSFYMQYIRQGADHAAKLSKKTFRNELAGGLHLIAILTLEFLEMDRSISEIAAITVICYLTSIFLQRINEAMPMICEGLLSAGSLIY</sequence>
<keyword evidence="4" id="KW-1185">Reference proteome</keyword>
<feature type="transmembrane region" description="Helical" evidence="1">
    <location>
        <begin position="169"/>
        <end position="193"/>
    </location>
</feature>
<feature type="transmembrane region" description="Helical" evidence="1">
    <location>
        <begin position="205"/>
        <end position="225"/>
    </location>
</feature>
<feature type="transmembrane region" description="Helical" evidence="1">
    <location>
        <begin position="283"/>
        <end position="304"/>
    </location>
</feature>
<evidence type="ECO:0000256" key="1">
    <source>
        <dbReference type="SAM" id="Phobius"/>
    </source>
</evidence>
<keyword evidence="1" id="KW-1133">Transmembrane helix</keyword>
<evidence type="ECO:0000313" key="4">
    <source>
        <dbReference type="Proteomes" id="UP001204376"/>
    </source>
</evidence>
<reference evidence="3 4" key="1">
    <citation type="submission" date="2022-07" db="EMBL/GenBank/DDBJ databases">
        <title>Mucilaginibacter sp. JC4.</title>
        <authorList>
            <person name="Le V."/>
            <person name="Ko S.-R."/>
            <person name="Ahn C.-Y."/>
            <person name="Oh H.-M."/>
        </authorList>
    </citation>
    <scope>NUCLEOTIDE SEQUENCE [LARGE SCALE GENOMIC DNA]</scope>
    <source>
        <strain evidence="3 4">JC4</strain>
    </source>
</reference>